<gene>
    <name evidence="2" type="ORF">CKO28_22905</name>
</gene>
<protein>
    <recommendedName>
        <fullName evidence="4">Outer membrane beta-barrel protein</fullName>
    </recommendedName>
</protein>
<name>A0ABS1DK32_9PROT</name>
<proteinExistence type="predicted"/>
<dbReference type="InterPro" id="IPR018759">
    <property type="entry name" value="BBP2_2"/>
</dbReference>
<evidence type="ECO:0008006" key="4">
    <source>
        <dbReference type="Google" id="ProtNLM"/>
    </source>
</evidence>
<accession>A0ABS1DK32</accession>
<organism evidence="2 3">
    <name type="scientific">Rhodovibrio sodomensis</name>
    <dbReference type="NCBI Taxonomy" id="1088"/>
    <lineage>
        <taxon>Bacteria</taxon>
        <taxon>Pseudomonadati</taxon>
        <taxon>Pseudomonadota</taxon>
        <taxon>Alphaproteobacteria</taxon>
        <taxon>Rhodospirillales</taxon>
        <taxon>Rhodovibrionaceae</taxon>
        <taxon>Rhodovibrio</taxon>
    </lineage>
</organism>
<dbReference type="Proteomes" id="UP001296873">
    <property type="component" value="Unassembled WGS sequence"/>
</dbReference>
<evidence type="ECO:0000313" key="2">
    <source>
        <dbReference type="EMBL" id="MBK1670870.1"/>
    </source>
</evidence>
<dbReference type="Pfam" id="PF10082">
    <property type="entry name" value="BBP2_2"/>
    <property type="match status" value="1"/>
</dbReference>
<keyword evidence="3" id="KW-1185">Reference proteome</keyword>
<feature type="region of interest" description="Disordered" evidence="1">
    <location>
        <begin position="1"/>
        <end position="23"/>
    </location>
</feature>
<evidence type="ECO:0000256" key="1">
    <source>
        <dbReference type="SAM" id="MobiDB-lite"/>
    </source>
</evidence>
<comment type="caution">
    <text evidence="2">The sequence shown here is derived from an EMBL/GenBank/DDBJ whole genome shotgun (WGS) entry which is preliminary data.</text>
</comment>
<sequence>MSAPASRRANWTTKTSRRAGGTLNNDDRDHWVGELEFVERTRLTPRFERFARSRINARLYDTAVDDQGYARDSYGHATVAGLTWRPTGLTTLEGYSGLRQQVYADPRFDALFVPTAGLRIVTSPSQLTSLRLALDQSVRETTTPAASGRLVTALTAQLDHELQRDLLARLQLRYAVDDYRGSGRRDEDVAAGVSLTYFASRHLHARLSLRHARLESNRAGVRSFRRNQFEFSLEVRY</sequence>
<evidence type="ECO:0000313" key="3">
    <source>
        <dbReference type="Proteomes" id="UP001296873"/>
    </source>
</evidence>
<reference evidence="2 3" key="1">
    <citation type="journal article" date="2020" name="Microorganisms">
        <title>Osmotic Adaptation and Compatible Solute Biosynthesis of Phototrophic Bacteria as Revealed from Genome Analyses.</title>
        <authorList>
            <person name="Imhoff J.F."/>
            <person name="Rahn T."/>
            <person name="Kunzel S."/>
            <person name="Keller A."/>
            <person name="Neulinger S.C."/>
        </authorList>
    </citation>
    <scope>NUCLEOTIDE SEQUENCE [LARGE SCALE GENOMIC DNA]</scope>
    <source>
        <strain evidence="2 3">DSM 9895</strain>
    </source>
</reference>
<dbReference type="EMBL" id="NRRL01000124">
    <property type="protein sequence ID" value="MBK1670870.1"/>
    <property type="molecule type" value="Genomic_DNA"/>
</dbReference>